<feature type="signal peptide" evidence="1">
    <location>
        <begin position="1"/>
        <end position="19"/>
    </location>
</feature>
<dbReference type="RefSeq" id="WP_386097320.1">
    <property type="nucleotide sequence ID" value="NZ_JBHSAT010000004.1"/>
</dbReference>
<reference evidence="3" key="1">
    <citation type="journal article" date="2019" name="Int. J. Syst. Evol. Microbiol.">
        <title>The Global Catalogue of Microorganisms (GCM) 10K type strain sequencing project: providing services to taxonomists for standard genome sequencing and annotation.</title>
        <authorList>
            <consortium name="The Broad Institute Genomics Platform"/>
            <consortium name="The Broad Institute Genome Sequencing Center for Infectious Disease"/>
            <person name="Wu L."/>
            <person name="Ma J."/>
        </authorList>
    </citation>
    <scope>NUCLEOTIDE SEQUENCE [LARGE SCALE GENOMIC DNA]</scope>
    <source>
        <strain evidence="3">CECT 8979</strain>
    </source>
</reference>
<comment type="caution">
    <text evidence="2">The sequence shown here is derived from an EMBL/GenBank/DDBJ whole genome shotgun (WGS) entry which is preliminary data.</text>
</comment>
<protein>
    <submittedName>
        <fullName evidence="2">Carboxypeptidase-like regulatory domain-containing protein</fullName>
    </submittedName>
</protein>
<evidence type="ECO:0000313" key="3">
    <source>
        <dbReference type="Proteomes" id="UP001595812"/>
    </source>
</evidence>
<dbReference type="EMBL" id="JBHSAT010000004">
    <property type="protein sequence ID" value="MFC3876424.1"/>
    <property type="molecule type" value="Genomic_DNA"/>
</dbReference>
<evidence type="ECO:0000256" key="1">
    <source>
        <dbReference type="SAM" id="SignalP"/>
    </source>
</evidence>
<keyword evidence="1" id="KW-0732">Signal</keyword>
<dbReference type="Proteomes" id="UP001595812">
    <property type="component" value="Unassembled WGS sequence"/>
</dbReference>
<evidence type="ECO:0000313" key="2">
    <source>
        <dbReference type="EMBL" id="MFC3876424.1"/>
    </source>
</evidence>
<keyword evidence="3" id="KW-1185">Reference proteome</keyword>
<organism evidence="2 3">
    <name type="scientific">Winogradskyella maritima</name>
    <dbReference type="NCBI Taxonomy" id="1517766"/>
    <lineage>
        <taxon>Bacteria</taxon>
        <taxon>Pseudomonadati</taxon>
        <taxon>Bacteroidota</taxon>
        <taxon>Flavobacteriia</taxon>
        <taxon>Flavobacteriales</taxon>
        <taxon>Flavobacteriaceae</taxon>
        <taxon>Winogradskyella</taxon>
    </lineage>
</organism>
<accession>A0ABV8AFE0</accession>
<dbReference type="InterPro" id="IPR008969">
    <property type="entry name" value="CarboxyPept-like_regulatory"/>
</dbReference>
<gene>
    <name evidence="2" type="ORF">ACFOSX_04190</name>
</gene>
<dbReference type="SUPFAM" id="SSF49464">
    <property type="entry name" value="Carboxypeptidase regulatory domain-like"/>
    <property type="match status" value="1"/>
</dbReference>
<proteinExistence type="predicted"/>
<dbReference type="Pfam" id="PF13715">
    <property type="entry name" value="CarbopepD_reg_2"/>
    <property type="match status" value="1"/>
</dbReference>
<sequence length="335" mass="38227">MKTLQIVTAFLCVAGCISAQTLKGVVTDALTKQPLETVSIYFNNTTIGTTTDSNGEFSITYTDVVQSPLIISYLGYEKIIIDKYRGLSSLKIELKEKVGELDEVVINTDDGLTRKQKLRIFREQFLGTSNNANKCKILNEDDLILRYNKREKQLSVSAVAPLDIENKALGYTITYELVDFEVVFNYVDKFRREFNVFSTFYSGTSLYKDENFEEKERVLKKREKAFNGSIQHFMRSLYNGDLKAENYRVFKKGLGVNQDEHIFIRQTEDEDFKEVKLSGKLAILYKGRAQSDIIPQSESFYVDAYGNFLPVRALFFNGAMGSQRLGDTLPLDYGL</sequence>
<name>A0ABV8AFE0_9FLAO</name>
<feature type="chain" id="PRO_5046163047" evidence="1">
    <location>
        <begin position="20"/>
        <end position="335"/>
    </location>
</feature>
<dbReference type="Gene3D" id="2.60.40.1120">
    <property type="entry name" value="Carboxypeptidase-like, regulatory domain"/>
    <property type="match status" value="1"/>
</dbReference>